<gene>
    <name evidence="6" type="ORF">GCM10010995_17270</name>
</gene>
<evidence type="ECO:0000313" key="7">
    <source>
        <dbReference type="Proteomes" id="UP000636949"/>
    </source>
</evidence>
<dbReference type="GO" id="GO:0006351">
    <property type="term" value="P:DNA-templated transcription"/>
    <property type="evidence" value="ECO:0007669"/>
    <property type="project" value="TreeGrafter"/>
</dbReference>
<evidence type="ECO:0000256" key="4">
    <source>
        <dbReference type="ARBA" id="ARBA00023163"/>
    </source>
</evidence>
<dbReference type="InterPro" id="IPR058163">
    <property type="entry name" value="LysR-type_TF_proteobact-type"/>
</dbReference>
<dbReference type="InterPro" id="IPR036388">
    <property type="entry name" value="WH-like_DNA-bd_sf"/>
</dbReference>
<dbReference type="PANTHER" id="PTHR30537">
    <property type="entry name" value="HTH-TYPE TRANSCRIPTIONAL REGULATOR"/>
    <property type="match status" value="1"/>
</dbReference>
<dbReference type="Gene3D" id="3.40.190.290">
    <property type="match status" value="1"/>
</dbReference>
<dbReference type="PANTHER" id="PTHR30537:SF5">
    <property type="entry name" value="HTH-TYPE TRANSCRIPTIONAL ACTIVATOR TTDR-RELATED"/>
    <property type="match status" value="1"/>
</dbReference>
<evidence type="ECO:0000256" key="3">
    <source>
        <dbReference type="ARBA" id="ARBA00023125"/>
    </source>
</evidence>
<dbReference type="Gene3D" id="1.10.10.10">
    <property type="entry name" value="Winged helix-like DNA-binding domain superfamily/Winged helix DNA-binding domain"/>
    <property type="match status" value="1"/>
</dbReference>
<evidence type="ECO:0000313" key="6">
    <source>
        <dbReference type="EMBL" id="GGG00512.1"/>
    </source>
</evidence>
<reference evidence="6" key="2">
    <citation type="submission" date="2020-09" db="EMBL/GenBank/DDBJ databases">
        <authorList>
            <person name="Sun Q."/>
            <person name="Zhou Y."/>
        </authorList>
    </citation>
    <scope>NUCLEOTIDE SEQUENCE</scope>
    <source>
        <strain evidence="6">CGMCC 1.15758</strain>
    </source>
</reference>
<dbReference type="Pfam" id="PF00126">
    <property type="entry name" value="HTH_1"/>
    <property type="match status" value="1"/>
</dbReference>
<dbReference type="GO" id="GO:0003700">
    <property type="term" value="F:DNA-binding transcription factor activity"/>
    <property type="evidence" value="ECO:0007669"/>
    <property type="project" value="InterPro"/>
</dbReference>
<dbReference type="Pfam" id="PF03466">
    <property type="entry name" value="LysR_substrate"/>
    <property type="match status" value="1"/>
</dbReference>
<dbReference type="OrthoDB" id="8885940at2"/>
<proteinExistence type="inferred from homology"/>
<comment type="caution">
    <text evidence="6">The sequence shown here is derived from an EMBL/GenBank/DDBJ whole genome shotgun (WGS) entry which is preliminary data.</text>
</comment>
<dbReference type="SUPFAM" id="SSF46785">
    <property type="entry name" value="Winged helix' DNA-binding domain"/>
    <property type="match status" value="1"/>
</dbReference>
<dbReference type="AlphaFoldDB" id="A0A8J2Z5A5"/>
<keyword evidence="7" id="KW-1185">Reference proteome</keyword>
<comment type="similarity">
    <text evidence="1">Belongs to the LysR transcriptional regulatory family.</text>
</comment>
<dbReference type="EMBL" id="BMJS01000019">
    <property type="protein sequence ID" value="GGG00512.1"/>
    <property type="molecule type" value="Genomic_DNA"/>
</dbReference>
<accession>A0A8J2Z5A5</accession>
<keyword evidence="4" id="KW-0804">Transcription</keyword>
<dbReference type="CDD" id="cd08422">
    <property type="entry name" value="PBP2_CrgA_like"/>
    <property type="match status" value="1"/>
</dbReference>
<dbReference type="FunFam" id="1.10.10.10:FF:000001">
    <property type="entry name" value="LysR family transcriptional regulator"/>
    <property type="match status" value="1"/>
</dbReference>
<dbReference type="InterPro" id="IPR000847">
    <property type="entry name" value="LysR_HTH_N"/>
</dbReference>
<sequence length="292" mass="33170">MFQGDFSLVQLASFLAVAKHMSFTKAADALGITKSAISQNIKQLELLAKADLLIRTTRKVELTREGHKLLMQCQRLESEWFGIGQLINSFDEHPEGVLCISSNYYFVEESLAPIIKRYLQLYPSMEVKLIVEERMPELYQENIDIVFGVNWTPPDDVVAYRLNSTDYVLCASSEYLERKGLPKNISQLGSHDFIAHSGRDAVILGDSQLNAQCQSRLSVNSISCMKRFAIDGLGIIQAHRYMLVDELKSGSLVEIKIADFTSPQVNINMYYQKQQYVQPKIKTFVELVKEMI</sequence>
<keyword evidence="3" id="KW-0238">DNA-binding</keyword>
<dbReference type="InterPro" id="IPR036390">
    <property type="entry name" value="WH_DNA-bd_sf"/>
</dbReference>
<protein>
    <submittedName>
        <fullName evidence="6">Transcriptional regulator</fullName>
    </submittedName>
</protein>
<reference evidence="6" key="1">
    <citation type="journal article" date="2014" name="Int. J. Syst. Evol. Microbiol.">
        <title>Complete genome sequence of Corynebacterium casei LMG S-19264T (=DSM 44701T), isolated from a smear-ripened cheese.</title>
        <authorList>
            <consortium name="US DOE Joint Genome Institute (JGI-PGF)"/>
            <person name="Walter F."/>
            <person name="Albersmeier A."/>
            <person name="Kalinowski J."/>
            <person name="Ruckert C."/>
        </authorList>
    </citation>
    <scope>NUCLEOTIDE SEQUENCE</scope>
    <source>
        <strain evidence="6">CGMCC 1.15758</strain>
    </source>
</reference>
<organism evidence="6 7">
    <name type="scientific">Cysteiniphilum litorale</name>
    <dbReference type="NCBI Taxonomy" id="2056700"/>
    <lineage>
        <taxon>Bacteria</taxon>
        <taxon>Pseudomonadati</taxon>
        <taxon>Pseudomonadota</taxon>
        <taxon>Gammaproteobacteria</taxon>
        <taxon>Thiotrichales</taxon>
        <taxon>Fastidiosibacteraceae</taxon>
        <taxon>Cysteiniphilum</taxon>
    </lineage>
</organism>
<evidence type="ECO:0000256" key="2">
    <source>
        <dbReference type="ARBA" id="ARBA00023015"/>
    </source>
</evidence>
<dbReference type="SUPFAM" id="SSF53850">
    <property type="entry name" value="Periplasmic binding protein-like II"/>
    <property type="match status" value="1"/>
</dbReference>
<keyword evidence="2" id="KW-0805">Transcription regulation</keyword>
<dbReference type="PROSITE" id="PS50931">
    <property type="entry name" value="HTH_LYSR"/>
    <property type="match status" value="1"/>
</dbReference>
<name>A0A8J2Z5A5_9GAMM</name>
<dbReference type="GO" id="GO:0043565">
    <property type="term" value="F:sequence-specific DNA binding"/>
    <property type="evidence" value="ECO:0007669"/>
    <property type="project" value="TreeGrafter"/>
</dbReference>
<dbReference type="RefSeq" id="WP_117003001.1">
    <property type="nucleotide sequence ID" value="NZ_BMJS01000019.1"/>
</dbReference>
<evidence type="ECO:0000259" key="5">
    <source>
        <dbReference type="PROSITE" id="PS50931"/>
    </source>
</evidence>
<dbReference type="Proteomes" id="UP000636949">
    <property type="component" value="Unassembled WGS sequence"/>
</dbReference>
<evidence type="ECO:0000256" key="1">
    <source>
        <dbReference type="ARBA" id="ARBA00009437"/>
    </source>
</evidence>
<feature type="domain" description="HTH lysR-type" evidence="5">
    <location>
        <begin position="6"/>
        <end position="63"/>
    </location>
</feature>
<dbReference type="InterPro" id="IPR005119">
    <property type="entry name" value="LysR_subst-bd"/>
</dbReference>